<accession>A0ABU8IL98</accession>
<organism evidence="2 3">
    <name type="scientific">Paraburkholderia bengalensis</name>
    <dbReference type="NCBI Taxonomy" id="2747562"/>
    <lineage>
        <taxon>Bacteria</taxon>
        <taxon>Pseudomonadati</taxon>
        <taxon>Pseudomonadota</taxon>
        <taxon>Betaproteobacteria</taxon>
        <taxon>Burkholderiales</taxon>
        <taxon>Burkholderiaceae</taxon>
        <taxon>Paraburkholderia</taxon>
    </lineage>
</organism>
<keyword evidence="3" id="KW-1185">Reference proteome</keyword>
<sequence>MDNPDTIECETEQPWESGQAGELWAGREYRPLPYESTASVAGRFAYCNAVSGRSALKKTIGYYWGASTSRFPNGVKLDAAKLKKLLNWDLPREEQQALGVSPALLKWMFCERFRYCPVCARMGYHSFWHQFLGIGTCPIHHSALMTTCPTCRDTVGRYGDAVNGVAGAFFCTRCGSSLVGEAFSLAQHEVLRANQCWLNVFRPLQRWFSQDNLSLKLIEQIVIQNDLRAWSWCEPGTFLCCAAQKIAPGPIALRPRMPGTQVTALHWKIQMTSSQYPVDAPRGRNSNLQHHFPAVYVATLRKLHSWVFDGMNGAQAARDMRSIMETGYLSVEGRTARQIALALFRACFELCPSTVFGWTNPAEARVKSSFLVRSQDQWLQRLPLRALLLGSFAILFHSVLRQMQQHDRVSLLGHGTGVQIGVPLVHLPSDSLRVASSEICEGFVLFPTIPGLDLHSIWPADLW</sequence>
<name>A0ABU8IL98_9BURK</name>
<protein>
    <submittedName>
        <fullName evidence="2">TniQ family protein</fullName>
    </submittedName>
</protein>
<dbReference type="EMBL" id="JACFYJ010000003">
    <property type="protein sequence ID" value="MEI5996279.1"/>
    <property type="molecule type" value="Genomic_DNA"/>
</dbReference>
<dbReference type="InterPro" id="IPR009492">
    <property type="entry name" value="TniQ"/>
</dbReference>
<dbReference type="Proteomes" id="UP001386437">
    <property type="component" value="Unassembled WGS sequence"/>
</dbReference>
<dbReference type="RefSeq" id="WP_336596716.1">
    <property type="nucleotide sequence ID" value="NZ_JACFYJ010000003.1"/>
</dbReference>
<evidence type="ECO:0000313" key="3">
    <source>
        <dbReference type="Proteomes" id="UP001386437"/>
    </source>
</evidence>
<dbReference type="Pfam" id="PF06527">
    <property type="entry name" value="TniQ"/>
    <property type="match status" value="1"/>
</dbReference>
<evidence type="ECO:0000259" key="1">
    <source>
        <dbReference type="Pfam" id="PF06527"/>
    </source>
</evidence>
<evidence type="ECO:0000313" key="2">
    <source>
        <dbReference type="EMBL" id="MEI5996279.1"/>
    </source>
</evidence>
<feature type="domain" description="TniQ" evidence="1">
    <location>
        <begin position="29"/>
        <end position="144"/>
    </location>
</feature>
<reference evidence="2 3" key="1">
    <citation type="journal article" date="2022" name="Arch. Microbiol.">
        <title>Paraburkholderia bengalensis sp. nov. isolated from roots of Oryza sativa, IR64.</title>
        <authorList>
            <person name="Nag P."/>
            <person name="Mondal N."/>
            <person name="Sarkar J."/>
            <person name="Das S."/>
        </authorList>
    </citation>
    <scope>NUCLEOTIDE SEQUENCE [LARGE SCALE GENOMIC DNA]</scope>
    <source>
        <strain evidence="2 3">IR64_4_BI</strain>
    </source>
</reference>
<gene>
    <name evidence="2" type="ORF">H3V53_03375</name>
</gene>
<proteinExistence type="predicted"/>
<comment type="caution">
    <text evidence="2">The sequence shown here is derived from an EMBL/GenBank/DDBJ whole genome shotgun (WGS) entry which is preliminary data.</text>
</comment>